<dbReference type="AlphaFoldDB" id="A0A4Z2F070"/>
<keyword evidence="3" id="KW-1185">Reference proteome</keyword>
<dbReference type="Proteomes" id="UP000314294">
    <property type="component" value="Unassembled WGS sequence"/>
</dbReference>
<sequence>MFTGGAAAERKISSDSLGLNRPSTADRYAFTSAEGPDVVQVLAAHAALPPLLEGLFLEDSLTLCPPPYEENWAVPNASHNGEGKTKLWRITGVTHRAPPGAAPLPQRRRTIDNQLTISQRGQVLPSKLSSVREVYGAQRDVQRKQNTAGGA</sequence>
<evidence type="ECO:0000313" key="2">
    <source>
        <dbReference type="EMBL" id="TNN34171.1"/>
    </source>
</evidence>
<feature type="region of interest" description="Disordered" evidence="1">
    <location>
        <begin position="1"/>
        <end position="23"/>
    </location>
</feature>
<feature type="compositionally biased region" description="Polar residues" evidence="1">
    <location>
        <begin position="14"/>
        <end position="23"/>
    </location>
</feature>
<proteinExistence type="predicted"/>
<evidence type="ECO:0000256" key="1">
    <source>
        <dbReference type="SAM" id="MobiDB-lite"/>
    </source>
</evidence>
<gene>
    <name evidence="2" type="ORF">EYF80_055666</name>
</gene>
<comment type="caution">
    <text evidence="2">The sequence shown here is derived from an EMBL/GenBank/DDBJ whole genome shotgun (WGS) entry which is preliminary data.</text>
</comment>
<accession>A0A4Z2F070</accession>
<evidence type="ECO:0000313" key="3">
    <source>
        <dbReference type="Proteomes" id="UP000314294"/>
    </source>
</evidence>
<protein>
    <submittedName>
        <fullName evidence="2">Uncharacterized protein</fullName>
    </submittedName>
</protein>
<reference evidence="2 3" key="1">
    <citation type="submission" date="2019-03" db="EMBL/GenBank/DDBJ databases">
        <title>First draft genome of Liparis tanakae, snailfish: a comprehensive survey of snailfish specific genes.</title>
        <authorList>
            <person name="Kim W."/>
            <person name="Song I."/>
            <person name="Jeong J.-H."/>
            <person name="Kim D."/>
            <person name="Kim S."/>
            <person name="Ryu S."/>
            <person name="Song J.Y."/>
            <person name="Lee S.K."/>
        </authorList>
    </citation>
    <scope>NUCLEOTIDE SEQUENCE [LARGE SCALE GENOMIC DNA]</scope>
    <source>
        <tissue evidence="2">Muscle</tissue>
    </source>
</reference>
<dbReference type="EMBL" id="SRLO01002027">
    <property type="protein sequence ID" value="TNN34171.1"/>
    <property type="molecule type" value="Genomic_DNA"/>
</dbReference>
<name>A0A4Z2F070_9TELE</name>
<organism evidence="2 3">
    <name type="scientific">Liparis tanakae</name>
    <name type="common">Tanaka's snailfish</name>
    <dbReference type="NCBI Taxonomy" id="230148"/>
    <lineage>
        <taxon>Eukaryota</taxon>
        <taxon>Metazoa</taxon>
        <taxon>Chordata</taxon>
        <taxon>Craniata</taxon>
        <taxon>Vertebrata</taxon>
        <taxon>Euteleostomi</taxon>
        <taxon>Actinopterygii</taxon>
        <taxon>Neopterygii</taxon>
        <taxon>Teleostei</taxon>
        <taxon>Neoteleostei</taxon>
        <taxon>Acanthomorphata</taxon>
        <taxon>Eupercaria</taxon>
        <taxon>Perciformes</taxon>
        <taxon>Cottioidei</taxon>
        <taxon>Cottales</taxon>
        <taxon>Liparidae</taxon>
        <taxon>Liparis</taxon>
    </lineage>
</organism>